<dbReference type="Gene3D" id="2.60.120.200">
    <property type="match status" value="1"/>
</dbReference>
<evidence type="ECO:0000313" key="5">
    <source>
        <dbReference type="Proteomes" id="UP001190700"/>
    </source>
</evidence>
<dbReference type="Gene3D" id="2.60.40.1080">
    <property type="match status" value="2"/>
</dbReference>
<feature type="domain" description="Transmembrane protein family 132 fourth" evidence="3">
    <location>
        <begin position="2281"/>
        <end position="2376"/>
    </location>
</feature>
<feature type="region of interest" description="Disordered" evidence="1">
    <location>
        <begin position="813"/>
        <end position="847"/>
    </location>
</feature>
<name>A0AAE0EVS3_9CHLO</name>
<sequence>MVSLYKRDRHAKSAARGRKRPASLCLLVFNVLRYLQPTSAQPASDTKFASAPYYEPGTPEDGLSRGISMPSNSALEADEIHGLSEVQSNPGALGGNLHRPGIISKNKPREPNVDEALAEHAKHHADMPSSEQQVLGKQFYEDFSDAPASALHRQSEAGLREAMRSKTIWDLLRDTMQWVETSMGQLLDGTHSTSSGEVDASGKEAPPERKHFLAGQVLHLAESVVDRLTVLAIRNAIPSTTGNRERRQLEHDDQKSQTNPAMVLASTAHAERQEHAAKPLIITSLETQRRSSASISRGALPLGGLNSGAGGCFDLLGPNSNADIALSACLATNSWGLALGDLGTNTNGCSEIQGTTLESHTNPDLKDTTWSPPPPLTSLLPSNLDTQFYGLDALYGLDAFYGLGTYGTSDGSLLGPAAFTPPAPRADVSYLATAKDDAHSPIGFARKSASSASGTPTGQPPRTNKGLTTGARERALREGEGFPHTNVLVSELFQPATLFPAPTEYFTHDAPFDLSHRSLVFTPSSAAAYRVCLEDSPDVRLTAPVEAVPPTTAAHVELGTGRASAAAIPLSAAFLFFNDSYTKVLVEERGRITFLGVGGGMVGEAAPSSMRQQRKGHIDDHFDTPGVSLLLLSADHELPPGGVSVWYEEVDLGTVEARLLVTWQLVGETSSTPATTAHVELHYSTGVITLSWGAVEPHVVENTLVGLSPGGMIPPQFQEVDLSAVSLCTALPTALRAPAARAESADGNDAAFHASDMLSVHTAPPARSRQPQHHHSRHRSQASSHLEREVAAAMATAKAANSPFQELFTGLGHARASSPHPASSTTASSSHPASSTTALHEEAAVPLSLRDRTRQLIERAEQLADTVEDAAGKDWGSANERSTARGSVYRVGGLEGAPDGSAALYYPYGVQREVPESVVTGGGWELCFDGSDTTALQGGQYYFADCQGDHVLLAARGNDGEARGTLRVLAAGKRAEVLRETTSTEEAYLHNGGAWAGGRAGCTTWTEQDGDWQKVAYHRTDSVHLPDETAGSTSKVSMAALASRASTHSYSQSSYCSHVNSFCYSPNRALEVYATLTFQTSGPACNTVGDGGVQHGAPALQDPSTGMSASSSPRPPPILSSFYGFYGFYGLRPPPEDDGAPSWSGFGSFYGMKQAPHQPQYGANLSISTLTTGTQECSEPRSTYFHATEDSTPALLSTAPTQMFAHRFDLAATSIACAPTYRPSAAGNSSKSFEYYACCREVHQGSCHKLPDPVSAAASSAQLPDDGWHLVELRSPFTFFGERYQQVYVSSNGQVAFTAPSAGAEEFNSTLTHHFSRPRVAVLHTDLNPEQGGGVKYELLDAGTLSERLVVTWEGVPEYFDTGASHFQVALYLATGKVRMSWAQVTTAWAIVGLSPGGGVPANFSETDFSQDAPVCVNANNGSSAGGLIYRDPALYHFLGSEADPVVALPAENVAAAGNAPRTVLLRLRTASRADFCAVSTGRAAESQAFNVMSYGSEGRCLGVMGYLNDFHPGYRGYPAHCTPVNDGAWHHVAVTFDGAGGDLLVYVDGVVDNRAEGKAYDTTGQDNFLGRSNDAEYPDLLVGEVHGVAFYDRALSGDEIALAAAAAGAGFTAPADAVSPVPSGPTLSRSIEEQYHASGGFYGLPDNAQLPPSGMLWTPTPPSWAPPPPYLLGDHVYHAPPWWLDAGLPRPPMPVPVWVEVLPEEELPAVTLRPGESYEQDIELINNGDREVHFAVQVEYWSVLLDTVEAPGAWGSGPLVPLSEGHFRQVAAVWRGGWWGCDDAIACGKPRDPRWPWQACRDNCGGTRRPFSFELLKNGEYVLEQPAWGALPLQCTAPANGTDDIVCDVDLVIAEGDTLTVTWHDVSHSTATSSGDHRQQHDSPAAAFGTGTLVLDLMGLPADSPPSVSSPSSLSSPPDSISGGGRRLAQAGFPQGSTTSASASFSRTFSTFSNRIPSTSGNVEVYIGGTSCAGGGLDSSFSTDQSPAFTTATKQAASISLLLRTSTIYVDSYYISAQYYVRDEDGRPQVTTSGITVNLVMTAGSTSLSSACSSPSSSTGAATCSYTSNGLSSEFSTSGNVTGSVKVQVLYSDAVVAESSSLTLTLGAKASHTALSEPNMVITMPYSPRFGGDSFTSQVLARTTTSGGTEYVLGSFNAIVYYTSSILTFSSLSGDSKYASPTVNSGTDGVVNVVVSRLSSSTTDADVTGTAVTLFTVTFSLVSSATVGTSSNVLSLSAYSMVTTANVEFASQKIGQVDDAHGGAQTQGQLTVTELAQVGIYAYAAQAELFNTAYLDGTDVTSSITVKRVYNKYGESDTTTTAATCLGLADATVATLSSCDMVLTSSQSAGESSLSVSVTDGTYSTSVRFRVWFPSSITVMADDAELNAVTGAKQASSCSSSLYQGTELAATATWGGSGLTSVANVDVTCLVSFESSDSGVASVSGTTATGIALGTATVSISGGASGLSASTSVTVTDTVVTVSVLSAVLVTGATWSGVDSSVSLAPSTAFTAQTTFVQSLTAEEDSGPIYVFAHFSDGYWQEVPSADGSGVTVNSSYSSALTVSMESFGSADFKGTVPDSPSSADSEQLLTATWTDSCDSTTIASGFGGVTVALATPTSATITASPTKISRSSDGAANSPINTATSSTLTVTGTFDDGTSKDFTLDSRSTYTVTSGGALVEVTVGTSSVTASVIDGTADFGSATIEVSFPTYASSITATVTVTVIGTSSVALSSNPYPTYSGSSSFTESVLSLVQCTSTYQRAVLTATATLSDGTTHDVLSESSYAISQTSGLSVTASNGRVVASADGSYDVTATYYSVASTAFTYTVESNRVSVTSLTHTTSWSGSNFPTTFYAVKDSTKTLSVTAVFSDGTQFTDIVGGTQSSWVADTEYATFTSDAADKISVTAAGVATLLDNHYQAVALMATSMCSTSDITDLVSGTMDVYANLRPATNDVDLGLNDGVQFTSTAVGGTFSVPVQIETGSNTLNLYDILLTIVDTDVRATACSVGSDWADYTFSCTINDPPTQVLITGTEISTTKSGLVTVATVTLQVQSGASTLSPIVGTIQGLLTSDTSSEISVALGNQVAIVAGLGAHELSSSRRRQLLEVEILSAYASRLANARAQQQRELDARRARRHLLQTTSDVLGDVNRDGYFDTFDVQALKNWVAGSSGYTDPTSLTTFQRQQFDPTLDFLTAPDDTSKCPQGWTYGTPCPHTQDIVYSNYVYANFYRWMKLSSPEEVDAAVSVPPEPTGVLTFSVLIYGKDNAVVSDTTVVQFEIGVTGDNLQMQWSVGTYVSSSEDGVLVTASRPSSGVYTASATGPVSNGNSFVAESAVGTPIITNTPTTPFTPPDPANGSLTLVLGQHTPETVAHGVVGAMGRTRITLNHSCGDVDAKPSSRRITIRILPVGPSARDVILGIPSAVRVTQHVVPVSCGILPSQPNAAVEAALLVTAFYDNLTAMPNNKGGRGGGPTSGEGGIQGVYFNLQVSLSMSLGIAAGDMAALLEVTNGRMLRSWENETCKGLMVDAVGEVDLTHPWQQNYTIIRVELPDLHANTEALYSHRPVAEIFAMDMLAMENGHCTDKEDVLLIVMFSEPVIGFDSDALEFGPGMFPVVAQAITGMATSYHVFAGFNTSFAGHTYVRLRSNVVTDLNGVPNLPSATLELMRVHHLPMSQLVSYRLNASKPYMQTPP</sequence>
<feature type="compositionally biased region" description="Polar residues" evidence="1">
    <location>
        <begin position="2633"/>
        <end position="2643"/>
    </location>
</feature>
<feature type="compositionally biased region" description="Basic residues" evidence="1">
    <location>
        <begin position="770"/>
        <end position="780"/>
    </location>
</feature>
<gene>
    <name evidence="4" type="ORF">CYMTET_47799</name>
</gene>
<accession>A0AAE0EVS3</accession>
<feature type="region of interest" description="Disordered" evidence="1">
    <location>
        <begin position="445"/>
        <end position="468"/>
    </location>
</feature>
<keyword evidence="5" id="KW-1185">Reference proteome</keyword>
<dbReference type="Pfam" id="PF16070">
    <property type="entry name" value="Ig_TMEM132_4th"/>
    <property type="match status" value="1"/>
</dbReference>
<feature type="chain" id="PRO_5042145774" description="Transmembrane protein family 132 fourth domain-containing protein" evidence="2">
    <location>
        <begin position="41"/>
        <end position="3693"/>
    </location>
</feature>
<dbReference type="InterPro" id="IPR013320">
    <property type="entry name" value="ConA-like_dom_sf"/>
</dbReference>
<proteinExistence type="predicted"/>
<reference evidence="4 5" key="1">
    <citation type="journal article" date="2015" name="Genome Biol. Evol.">
        <title>Comparative Genomics of a Bacterivorous Green Alga Reveals Evolutionary Causalities and Consequences of Phago-Mixotrophic Mode of Nutrition.</title>
        <authorList>
            <person name="Burns J.A."/>
            <person name="Paasch A."/>
            <person name="Narechania A."/>
            <person name="Kim E."/>
        </authorList>
    </citation>
    <scope>NUCLEOTIDE SEQUENCE [LARGE SCALE GENOMIC DNA]</scope>
    <source>
        <strain evidence="4 5">PLY_AMNH</strain>
    </source>
</reference>
<feature type="region of interest" description="Disordered" evidence="1">
    <location>
        <begin position="92"/>
        <end position="111"/>
    </location>
</feature>
<feature type="compositionally biased region" description="Low complexity" evidence="1">
    <location>
        <begin position="813"/>
        <end position="838"/>
    </location>
</feature>
<protein>
    <recommendedName>
        <fullName evidence="3">Transmembrane protein family 132 fourth domain-containing protein</fullName>
    </recommendedName>
</protein>
<comment type="caution">
    <text evidence="4">The sequence shown here is derived from an EMBL/GenBank/DDBJ whole genome shotgun (WGS) entry which is preliminary data.</text>
</comment>
<feature type="compositionally biased region" description="Low complexity" evidence="1">
    <location>
        <begin position="1906"/>
        <end position="1922"/>
    </location>
</feature>
<feature type="region of interest" description="Disordered" evidence="1">
    <location>
        <begin position="40"/>
        <end position="65"/>
    </location>
</feature>
<feature type="region of interest" description="Disordered" evidence="1">
    <location>
        <begin position="1900"/>
        <end position="1943"/>
    </location>
</feature>
<feature type="compositionally biased region" description="Polar residues" evidence="1">
    <location>
        <begin position="448"/>
        <end position="467"/>
    </location>
</feature>
<evidence type="ECO:0000313" key="4">
    <source>
        <dbReference type="EMBL" id="KAK3242511.1"/>
    </source>
</evidence>
<evidence type="ECO:0000259" key="3">
    <source>
        <dbReference type="Pfam" id="PF16070"/>
    </source>
</evidence>
<dbReference type="SUPFAM" id="SSF49899">
    <property type="entry name" value="Concanavalin A-like lectins/glucanases"/>
    <property type="match status" value="1"/>
</dbReference>
<evidence type="ECO:0000256" key="2">
    <source>
        <dbReference type="SAM" id="SignalP"/>
    </source>
</evidence>
<feature type="region of interest" description="Disordered" evidence="1">
    <location>
        <begin position="2625"/>
        <end position="2644"/>
    </location>
</feature>
<feature type="region of interest" description="Disordered" evidence="1">
    <location>
        <begin position="187"/>
        <end position="206"/>
    </location>
</feature>
<dbReference type="Proteomes" id="UP001190700">
    <property type="component" value="Unassembled WGS sequence"/>
</dbReference>
<dbReference type="EMBL" id="LGRX02033156">
    <property type="protein sequence ID" value="KAK3242511.1"/>
    <property type="molecule type" value="Genomic_DNA"/>
</dbReference>
<dbReference type="InterPro" id="IPR031437">
    <property type="entry name" value="Ig_TMEM132_4th"/>
</dbReference>
<keyword evidence="2" id="KW-0732">Signal</keyword>
<dbReference type="Pfam" id="PF13385">
    <property type="entry name" value="Laminin_G_3"/>
    <property type="match status" value="1"/>
</dbReference>
<feature type="region of interest" description="Disordered" evidence="1">
    <location>
        <begin position="762"/>
        <end position="797"/>
    </location>
</feature>
<feature type="region of interest" description="Disordered" evidence="1">
    <location>
        <begin position="1093"/>
        <end position="1113"/>
    </location>
</feature>
<evidence type="ECO:0000256" key="1">
    <source>
        <dbReference type="SAM" id="MobiDB-lite"/>
    </source>
</evidence>
<organism evidence="4 5">
    <name type="scientific">Cymbomonas tetramitiformis</name>
    <dbReference type="NCBI Taxonomy" id="36881"/>
    <lineage>
        <taxon>Eukaryota</taxon>
        <taxon>Viridiplantae</taxon>
        <taxon>Chlorophyta</taxon>
        <taxon>Pyramimonadophyceae</taxon>
        <taxon>Pyramimonadales</taxon>
        <taxon>Pyramimonadaceae</taxon>
        <taxon>Cymbomonas</taxon>
    </lineage>
</organism>
<feature type="signal peptide" evidence="2">
    <location>
        <begin position="1"/>
        <end position="40"/>
    </location>
</feature>
<feature type="compositionally biased region" description="Polar residues" evidence="1">
    <location>
        <begin position="187"/>
        <end position="196"/>
    </location>
</feature>